<dbReference type="PANTHER" id="PTHR10963">
    <property type="entry name" value="GLYCOSYL HYDROLASE-RELATED"/>
    <property type="match status" value="1"/>
</dbReference>
<dbReference type="Pfam" id="PF26113">
    <property type="entry name" value="GH16_XgeA"/>
    <property type="match status" value="2"/>
</dbReference>
<dbReference type="AlphaFoldDB" id="A0A9Q9B164"/>
<dbReference type="GO" id="GO:0004553">
    <property type="term" value="F:hydrolase activity, hydrolyzing O-glycosyl compounds"/>
    <property type="evidence" value="ECO:0007669"/>
    <property type="project" value="InterPro"/>
</dbReference>
<evidence type="ECO:0000313" key="3">
    <source>
        <dbReference type="EMBL" id="USW59074.1"/>
    </source>
</evidence>
<organism evidence="3 4">
    <name type="scientific">Septoria linicola</name>
    <dbReference type="NCBI Taxonomy" id="215465"/>
    <lineage>
        <taxon>Eukaryota</taxon>
        <taxon>Fungi</taxon>
        <taxon>Dikarya</taxon>
        <taxon>Ascomycota</taxon>
        <taxon>Pezizomycotina</taxon>
        <taxon>Dothideomycetes</taxon>
        <taxon>Dothideomycetidae</taxon>
        <taxon>Mycosphaerellales</taxon>
        <taxon>Mycosphaerellaceae</taxon>
        <taxon>Septoria</taxon>
    </lineage>
</organism>
<dbReference type="Gene3D" id="2.60.120.200">
    <property type="match status" value="1"/>
</dbReference>
<dbReference type="PROSITE" id="PS51762">
    <property type="entry name" value="GH16_2"/>
    <property type="match status" value="1"/>
</dbReference>
<evidence type="ECO:0000259" key="2">
    <source>
        <dbReference type="PROSITE" id="PS51762"/>
    </source>
</evidence>
<dbReference type="InterPro" id="IPR000757">
    <property type="entry name" value="Beta-glucanase-like"/>
</dbReference>
<gene>
    <name evidence="3" type="ORF">Slin15195_G123930</name>
</gene>
<feature type="chain" id="PRO_5040271846" evidence="1">
    <location>
        <begin position="20"/>
        <end position="375"/>
    </location>
</feature>
<keyword evidence="4" id="KW-1185">Reference proteome</keyword>
<keyword evidence="3" id="KW-0378">Hydrolase</keyword>
<dbReference type="EMBL" id="CP099429">
    <property type="protein sequence ID" value="USW59074.1"/>
    <property type="molecule type" value="Genomic_DNA"/>
</dbReference>
<evidence type="ECO:0000313" key="4">
    <source>
        <dbReference type="Proteomes" id="UP001056384"/>
    </source>
</evidence>
<dbReference type="SUPFAM" id="SSF49899">
    <property type="entry name" value="Concanavalin A-like lectins/glucanases"/>
    <property type="match status" value="1"/>
</dbReference>
<keyword evidence="1" id="KW-0732">Signal</keyword>
<dbReference type="InterPro" id="IPR050546">
    <property type="entry name" value="Glycosyl_Hydrlase_16"/>
</dbReference>
<sequence>MLSTSTILTLAVTICTATASVIPRGYTNSTNTTTSGSAYTLIAEYSGATFFDHFTAFTGQDPTNGHVQYQTLQAAADQQLIGFIHNSSSNSDTAYIGVDSKNAAPNGRNSVRLTSKDSFSAGSMAVIDVRHAPSQYGVWPAIWMLGSEGTWPESGESDILEYVHRDDYNAMTLHTSPDCVVDNVTTTTQQGRLIDGNCNAGKAFTGCSVKAYNQNTVSITSPGTNANTKALPSTKTFATAGSAFNTRGGTVYIHDWQPTGITIWSFPRSNLPADLLSGSPQPSTWTQTPLAKFTGSGCKFDQAFKKMQLIINITFCGEWAGKVWESSGAMEETGYETCEEWVSSGPEKFEESFFEIGSVKFYSSTGEKPGNGVGV</sequence>
<dbReference type="GO" id="GO:0009251">
    <property type="term" value="P:glucan catabolic process"/>
    <property type="evidence" value="ECO:0007669"/>
    <property type="project" value="TreeGrafter"/>
</dbReference>
<proteinExistence type="predicted"/>
<dbReference type="OrthoDB" id="192832at2759"/>
<protein>
    <submittedName>
        <fullName evidence="3">Glycoside hydrolase family 16, concanavalin A-like lectin/glucanase domain superfamily</fullName>
    </submittedName>
</protein>
<name>A0A9Q9B164_9PEZI</name>
<feature type="domain" description="GH16" evidence="2">
    <location>
        <begin position="24"/>
        <end position="344"/>
    </location>
</feature>
<evidence type="ECO:0000256" key="1">
    <source>
        <dbReference type="SAM" id="SignalP"/>
    </source>
</evidence>
<dbReference type="PANTHER" id="PTHR10963:SF24">
    <property type="entry name" value="GLYCOSIDASE C21B10.07-RELATED"/>
    <property type="match status" value="1"/>
</dbReference>
<accession>A0A9Q9B164</accession>
<reference evidence="3" key="1">
    <citation type="submission" date="2022-06" db="EMBL/GenBank/DDBJ databases">
        <title>Complete genome sequences of two strains of the flax pathogen Septoria linicola.</title>
        <authorList>
            <person name="Lapalu N."/>
            <person name="Simon A."/>
            <person name="Demenou B."/>
            <person name="Paumier D."/>
            <person name="Guillot M.-P."/>
            <person name="Gout L."/>
            <person name="Valade R."/>
        </authorList>
    </citation>
    <scope>NUCLEOTIDE SEQUENCE</scope>
    <source>
        <strain evidence="3">SE15195</strain>
    </source>
</reference>
<feature type="signal peptide" evidence="1">
    <location>
        <begin position="1"/>
        <end position="19"/>
    </location>
</feature>
<dbReference type="InterPro" id="IPR013320">
    <property type="entry name" value="ConA-like_dom_sf"/>
</dbReference>
<dbReference type="Proteomes" id="UP001056384">
    <property type="component" value="Chromosome 12"/>
</dbReference>